<dbReference type="InterPro" id="IPR031925">
    <property type="entry name" value="TBCC_N"/>
</dbReference>
<dbReference type="InterPro" id="IPR038397">
    <property type="entry name" value="TBCC_N_sf"/>
</dbReference>
<dbReference type="STRING" id="37546.D3TLE3"/>
<dbReference type="Pfam" id="PF07986">
    <property type="entry name" value="TBCC"/>
    <property type="match status" value="1"/>
</dbReference>
<keyword evidence="4" id="KW-0007">Acetylation</keyword>
<dbReference type="EnsemblMetazoa" id="GMOY008778-RA">
    <property type="protein sequence ID" value="GMOY008778-PA"/>
    <property type="gene ID" value="GMOY008778"/>
</dbReference>
<evidence type="ECO:0000313" key="8">
    <source>
        <dbReference type="EMBL" id="ADD18521.1"/>
    </source>
</evidence>
<dbReference type="VEuPathDB" id="VectorBase:GMOY008778"/>
<protein>
    <submittedName>
        <fullName evidence="8 9">Beta-tubulin folding cofactor C</fullName>
    </submittedName>
</protein>
<evidence type="ECO:0000256" key="4">
    <source>
        <dbReference type="ARBA" id="ARBA00022990"/>
    </source>
</evidence>
<evidence type="ECO:0000256" key="6">
    <source>
        <dbReference type="ARBA" id="ARBA00026055"/>
    </source>
</evidence>
<evidence type="ECO:0000256" key="3">
    <source>
        <dbReference type="ARBA" id="ARBA00022490"/>
    </source>
</evidence>
<dbReference type="GO" id="GO:0015631">
    <property type="term" value="F:tubulin binding"/>
    <property type="evidence" value="ECO:0007669"/>
    <property type="project" value="InterPro"/>
</dbReference>
<evidence type="ECO:0000256" key="5">
    <source>
        <dbReference type="ARBA" id="ARBA00023186"/>
    </source>
</evidence>
<comment type="similarity">
    <text evidence="2">Belongs to the TBCC family.</text>
</comment>
<reference evidence="9" key="6">
    <citation type="submission" date="2025-05" db="UniProtKB">
        <authorList>
            <consortium name="EnsemblMetazoa"/>
        </authorList>
    </citation>
    <scope>IDENTIFICATION</scope>
    <source>
        <strain evidence="9">Yale</strain>
    </source>
</reference>
<dbReference type="Proteomes" id="UP000092444">
    <property type="component" value="Unassembled WGS sequence"/>
</dbReference>
<evidence type="ECO:0000313" key="10">
    <source>
        <dbReference type="Proteomes" id="UP000092444"/>
    </source>
</evidence>
<proteinExistence type="evidence at transcript level"/>
<dbReference type="Gene3D" id="2.160.20.70">
    <property type="match status" value="1"/>
</dbReference>
<dbReference type="AlphaFoldDB" id="D3TLE3"/>
<reference evidence="8" key="2">
    <citation type="submission" date="2010-01" db="EMBL/GenBank/DDBJ databases">
        <authorList>
            <consortium name="International Glossina Genome Initiative"/>
            <person name="da Silva J."/>
            <person name="Ribeiro J.M.C."/>
            <person name="Abbeele J.V."/>
            <person name="Attardo G."/>
            <person name="Hao Z."/>
            <person name="Haines L.R."/>
            <person name="Soares M.B."/>
            <person name="Berriman M."/>
            <person name="Aksoy S."/>
            <person name="Lehane M.J."/>
        </authorList>
    </citation>
    <scope>NUCLEOTIDE SEQUENCE</scope>
    <source>
        <tissue evidence="8">Salivary gland</tissue>
    </source>
</reference>
<dbReference type="EMBL" id="CCAG010001716">
    <property type="status" value="NOT_ANNOTATED_CDS"/>
    <property type="molecule type" value="Genomic_DNA"/>
</dbReference>
<dbReference type="InterPro" id="IPR017901">
    <property type="entry name" value="C-CAP_CF_C-like"/>
</dbReference>
<dbReference type="Pfam" id="PF16752">
    <property type="entry name" value="TBCC_N"/>
    <property type="match status" value="1"/>
</dbReference>
<dbReference type="SMART" id="SM00673">
    <property type="entry name" value="CARP"/>
    <property type="match status" value="2"/>
</dbReference>
<reference evidence="8" key="1">
    <citation type="journal article" date="2010" name="BMC Genomics">
        <title>An insight into the sialome of Glossina morsitans morsitans.</title>
        <authorList>
            <person name="Alves-Silva J."/>
            <person name="Ribeiro J.M."/>
            <person name="Van Den Abbeele J."/>
            <person name="Attardo G."/>
            <person name="Hao Z."/>
            <person name="Haines L.R."/>
            <person name="Soares M.B."/>
            <person name="Berriman M."/>
            <person name="Aksoy S."/>
            <person name="Lehane M.J."/>
        </authorList>
    </citation>
    <scope>NUCLEOTIDE SEQUENCE</scope>
    <source>
        <tissue evidence="8">Salivary gland</tissue>
    </source>
</reference>
<dbReference type="EMBL" id="EZ422245">
    <property type="protein sequence ID" value="ADD18521.1"/>
    <property type="molecule type" value="mRNA"/>
</dbReference>
<reference evidence="9 10" key="3">
    <citation type="submission" date="2014-03" db="EMBL/GenBank/DDBJ databases">
        <title>Genome Sequence of the Tsetse Fly (Glossina morsitans): Vector of African Trypanosomiasis.</title>
        <authorList>
            <consortium name="International Glossina Genome Initiative W.H.O."/>
            <person name="Lawson D."/>
        </authorList>
    </citation>
    <scope>NUCLEOTIDE SEQUENCE [LARGE SCALE GENOMIC DNA]</scope>
    <source>
        <strain evidence="9 10">Yale</strain>
    </source>
</reference>
<reference evidence="9" key="5">
    <citation type="submission" date="2016-07" db="UniProtKB">
        <authorList>
            <consortium name="VectorBase"/>
        </authorList>
    </citation>
    <scope>IDENTIFICATION</scope>
    <source>
        <strain evidence="9">Yale</strain>
    </source>
</reference>
<dbReference type="Gene3D" id="1.20.58.1250">
    <property type="entry name" value="Tubulin Binding Cofactor C, N-terminal domain"/>
    <property type="match status" value="1"/>
</dbReference>
<dbReference type="GO" id="GO:0007021">
    <property type="term" value="P:tubulin complex assembly"/>
    <property type="evidence" value="ECO:0007669"/>
    <property type="project" value="TreeGrafter"/>
</dbReference>
<evidence type="ECO:0000313" key="9">
    <source>
        <dbReference type="EnsemblMetazoa" id="GMOY008778-PA"/>
    </source>
</evidence>
<organism evidence="8">
    <name type="scientific">Glossina morsitans morsitans</name>
    <name type="common">Savannah tsetse fly</name>
    <dbReference type="NCBI Taxonomy" id="37546"/>
    <lineage>
        <taxon>Eukaryota</taxon>
        <taxon>Metazoa</taxon>
        <taxon>Ecdysozoa</taxon>
        <taxon>Arthropoda</taxon>
        <taxon>Hexapoda</taxon>
        <taxon>Insecta</taxon>
        <taxon>Pterygota</taxon>
        <taxon>Neoptera</taxon>
        <taxon>Endopterygota</taxon>
        <taxon>Diptera</taxon>
        <taxon>Brachycera</taxon>
        <taxon>Muscomorpha</taxon>
        <taxon>Hippoboscoidea</taxon>
        <taxon>Glossinidae</taxon>
        <taxon>Glossina</taxon>
    </lineage>
</organism>
<dbReference type="GO" id="GO:0005737">
    <property type="term" value="C:cytoplasm"/>
    <property type="evidence" value="ECO:0007669"/>
    <property type="project" value="UniProtKB-SubCell"/>
</dbReference>
<accession>D3TLE3</accession>
<comment type="subcellular location">
    <subcellularLocation>
        <location evidence="1">Cytoplasm</location>
    </subcellularLocation>
</comment>
<dbReference type="EMBL" id="CCAG010001717">
    <property type="status" value="NOT_ANNOTATED_CDS"/>
    <property type="molecule type" value="Genomic_DNA"/>
</dbReference>
<evidence type="ECO:0000256" key="1">
    <source>
        <dbReference type="ARBA" id="ARBA00004496"/>
    </source>
</evidence>
<name>D3TLE3_GLOMM</name>
<keyword evidence="10" id="KW-1185">Reference proteome</keyword>
<dbReference type="PANTHER" id="PTHR15139:SF0">
    <property type="entry name" value="TUBULIN-SPECIFIC CHAPERONE C"/>
    <property type="match status" value="1"/>
</dbReference>
<sequence>MHHELVDNLDVEIPTAVSTTVTKKEHILEKLNKRNKNRQNYLDVKLEQRHKDNLQLEGTDYFSQAFAEKVRDIETRIKNVNEAGKKKSGGDGPSLDLGRHFTDITLEIQELQRYLTTSTMFLSDFKIKACQSIVNELTTRSEDTRTRLSPKKKFGFSGRKVAPKTTLNPKLSSAATDKVDSSEARLHMATNKVINWTIANRSNEYIYLQSDKINGKDITITNLENCFVELRGHAGSLQISHAANCIFLTGPIARSLFAEHCIECTLCVGCQQLRLHSSMKCRVYLHVTSRAIIEDCREIEMAPYNNDYVGIEEDFQAAGLSKEQNNYADVADFNWLSSDISSPNWRLLKGDFISINWEEMRTQFRQQYLDNSAL</sequence>
<reference evidence="9" key="4">
    <citation type="submission" date="2014-03" db="EMBL/GenBank/DDBJ databases">
        <title>Genome Sequence of the Tsetse Fly (Glossina morsitans): Vector of African Trypanosomiasis.</title>
        <authorList>
            <person name="Lawson D."/>
        </authorList>
    </citation>
    <scope>NUCLEOTIDE SEQUENCE [LARGE SCALE GENOMIC DNA]</scope>
    <source>
        <strain evidence="9">Yale</strain>
    </source>
</reference>
<dbReference type="InterPro" id="IPR027684">
    <property type="entry name" value="TBCC"/>
</dbReference>
<comment type="subunit">
    <text evidence="6">Supercomplex made of cofactors A to E. Cofactors A and D function by capturing and stabilizing tubulin in a quasi-native conformation. Cofactor E binds to the cofactor D-tubulin complex; interaction with cofactor C then causes the release of tubulin polypeptides that are committed to the native state.</text>
</comment>
<dbReference type="InterPro" id="IPR016098">
    <property type="entry name" value="CAP/MinC_C"/>
</dbReference>
<dbReference type="PROSITE" id="PS51329">
    <property type="entry name" value="C_CAP_COFACTOR_C"/>
    <property type="match status" value="1"/>
</dbReference>
<feature type="domain" description="C-CAP/cofactor C-like" evidence="7">
    <location>
        <begin position="178"/>
        <end position="335"/>
    </location>
</feature>
<dbReference type="InterPro" id="IPR012945">
    <property type="entry name" value="Tubulin-bd_cofactor_C_dom"/>
</dbReference>
<dbReference type="InterPro" id="IPR006599">
    <property type="entry name" value="CARP_motif"/>
</dbReference>
<keyword evidence="5" id="KW-0143">Chaperone</keyword>
<evidence type="ECO:0000256" key="2">
    <source>
        <dbReference type="ARBA" id="ARBA00008848"/>
    </source>
</evidence>
<evidence type="ECO:0000259" key="7">
    <source>
        <dbReference type="PROSITE" id="PS51329"/>
    </source>
</evidence>
<dbReference type="GO" id="GO:0007023">
    <property type="term" value="P:post-chaperonin tubulin folding pathway"/>
    <property type="evidence" value="ECO:0007669"/>
    <property type="project" value="InterPro"/>
</dbReference>
<keyword evidence="3" id="KW-0963">Cytoplasm</keyword>
<dbReference type="PANTHER" id="PTHR15139">
    <property type="entry name" value="TUBULIN FOLDING COFACTOR C"/>
    <property type="match status" value="1"/>
</dbReference>